<dbReference type="InterPro" id="IPR002586">
    <property type="entry name" value="CobQ/CobB/MinD/ParA_Nub-bd_dom"/>
</dbReference>
<evidence type="ECO:0000313" key="5">
    <source>
        <dbReference type="EMBL" id="MFC4428095.1"/>
    </source>
</evidence>
<name>A0ABV8XRH1_9MICC</name>
<dbReference type="Gene3D" id="3.40.50.300">
    <property type="entry name" value="P-loop containing nucleotide triphosphate hydrolases"/>
    <property type="match status" value="1"/>
</dbReference>
<comment type="caution">
    <text evidence="5">The sequence shown here is derived from an EMBL/GenBank/DDBJ whole genome shotgun (WGS) entry which is preliminary data.</text>
</comment>
<gene>
    <name evidence="5" type="ORF">ACFO0K_00185</name>
</gene>
<accession>A0ABV8XRH1</accession>
<organism evidence="5 6">
    <name type="scientific">Citricoccus alkalitolerans</name>
    <dbReference type="NCBI Taxonomy" id="246603"/>
    <lineage>
        <taxon>Bacteria</taxon>
        <taxon>Bacillati</taxon>
        <taxon>Actinomycetota</taxon>
        <taxon>Actinomycetes</taxon>
        <taxon>Micrococcales</taxon>
        <taxon>Micrococcaceae</taxon>
        <taxon>Citricoccus</taxon>
    </lineage>
</organism>
<dbReference type="Proteomes" id="UP001595965">
    <property type="component" value="Unassembled WGS sequence"/>
</dbReference>
<feature type="compositionally biased region" description="Basic and acidic residues" evidence="3">
    <location>
        <begin position="123"/>
        <end position="135"/>
    </location>
</feature>
<dbReference type="Pfam" id="PF01656">
    <property type="entry name" value="CbiA"/>
    <property type="match status" value="1"/>
</dbReference>
<evidence type="ECO:0000256" key="3">
    <source>
        <dbReference type="SAM" id="MobiDB-lite"/>
    </source>
</evidence>
<evidence type="ECO:0000256" key="2">
    <source>
        <dbReference type="ARBA" id="ARBA00022840"/>
    </source>
</evidence>
<dbReference type="SUPFAM" id="SSF52540">
    <property type="entry name" value="P-loop containing nucleoside triphosphate hydrolases"/>
    <property type="match status" value="1"/>
</dbReference>
<dbReference type="PANTHER" id="PTHR43384">
    <property type="entry name" value="SEPTUM SITE-DETERMINING PROTEIN MIND HOMOLOG, CHLOROPLASTIC-RELATED"/>
    <property type="match status" value="1"/>
</dbReference>
<evidence type="ECO:0000259" key="4">
    <source>
        <dbReference type="Pfam" id="PF01656"/>
    </source>
</evidence>
<reference evidence="6" key="1">
    <citation type="journal article" date="2019" name="Int. J. Syst. Evol. Microbiol.">
        <title>The Global Catalogue of Microorganisms (GCM) 10K type strain sequencing project: providing services to taxonomists for standard genome sequencing and annotation.</title>
        <authorList>
            <consortium name="The Broad Institute Genomics Platform"/>
            <consortium name="The Broad Institute Genome Sequencing Center for Infectious Disease"/>
            <person name="Wu L."/>
            <person name="Ma J."/>
        </authorList>
    </citation>
    <scope>NUCLEOTIDE SEQUENCE [LARGE SCALE GENOMIC DNA]</scope>
    <source>
        <strain evidence="6">CGMCC 1.12125</strain>
    </source>
</reference>
<feature type="domain" description="CobQ/CobB/MinD/ParA nucleotide binding" evidence="4">
    <location>
        <begin position="258"/>
        <end position="488"/>
    </location>
</feature>
<evidence type="ECO:0000313" key="6">
    <source>
        <dbReference type="Proteomes" id="UP001595965"/>
    </source>
</evidence>
<dbReference type="RefSeq" id="WP_344230686.1">
    <property type="nucleotide sequence ID" value="NZ_BAAALH010000002.1"/>
</dbReference>
<feature type="region of interest" description="Disordered" evidence="3">
    <location>
        <begin position="116"/>
        <end position="184"/>
    </location>
</feature>
<dbReference type="EMBL" id="JBHSEN010000001">
    <property type="protein sequence ID" value="MFC4428095.1"/>
    <property type="molecule type" value="Genomic_DNA"/>
</dbReference>
<dbReference type="InterPro" id="IPR027417">
    <property type="entry name" value="P-loop_NTPase"/>
</dbReference>
<keyword evidence="1" id="KW-0547">Nucleotide-binding</keyword>
<protein>
    <submittedName>
        <fullName evidence="5">CpaE family protein</fullName>
    </submittedName>
</protein>
<feature type="compositionally biased region" description="Low complexity" evidence="3">
    <location>
        <begin position="207"/>
        <end position="216"/>
    </location>
</feature>
<feature type="region of interest" description="Disordered" evidence="3">
    <location>
        <begin position="200"/>
        <end position="255"/>
    </location>
</feature>
<keyword evidence="2" id="KW-0067">ATP-binding</keyword>
<dbReference type="PANTHER" id="PTHR43384:SF6">
    <property type="entry name" value="SEPTUM SITE-DETERMINING PROTEIN MIND HOMOLOG, CHLOROPLASTIC"/>
    <property type="match status" value="1"/>
</dbReference>
<sequence length="544" mass="56164">MRKVSVATTIMSGFDHVSGLERLRGPVTVIRRCESLAELISMARAGLADVVLVAGDTEQLTLTFMESLSAGGASTRTAAVVALSEVAAERDRLTGLGIPVASPDLGPAELATLLADAASQDQQRQRVTSEPEARGRGRRAAQNGADDFTGPEYTTTPAGPADDRVLAPGSRVDQDQTLSSSVTGADAVRVGAELDRAEWDGADRGDAGPAGVVVPGVPGPGPGDESDTDVLSDRDGDREPPGPGGVATEPAAPPRMTAVWGPAGSPGRTTVAVNLAVELALSGRRTLLIDLDTYAASAGIHLGLLDESAGIAQACRTADQGRITPEGVGRAALRARVAGASLQVLTGLTRADRWPELRRAALDDVLEAATAGWDEVVLDCGFCLEEDEELSFDIPAPQRNAATLAGLAAADRVLAVGTGDPVGLPRLIHGLDELSLHVDIVERSRVEVVVNQVRPDASGVAPRSQITGVLDRFGGSWTVAGFLPWDRRTLDRALLGGQVLAEAAPKSALRRAVARLAGTAAGSLQTGPSTAAVGQGLRTLLRRS</sequence>
<dbReference type="InterPro" id="IPR050625">
    <property type="entry name" value="ParA/MinD_ATPase"/>
</dbReference>
<proteinExistence type="predicted"/>
<feature type="compositionally biased region" description="Basic and acidic residues" evidence="3">
    <location>
        <begin position="231"/>
        <end position="240"/>
    </location>
</feature>
<evidence type="ECO:0000256" key="1">
    <source>
        <dbReference type="ARBA" id="ARBA00022741"/>
    </source>
</evidence>
<keyword evidence="6" id="KW-1185">Reference proteome</keyword>